<accession>A0A545SV86</accession>
<comment type="caution">
    <text evidence="2">The sequence shown here is derived from an EMBL/GenBank/DDBJ whole genome shotgun (WGS) entry which is preliminary data.</text>
</comment>
<gene>
    <name evidence="2" type="ORF">FIL88_04625</name>
</gene>
<dbReference type="Proteomes" id="UP000315816">
    <property type="component" value="Unassembled WGS sequence"/>
</dbReference>
<dbReference type="RefSeq" id="WP_142852624.1">
    <property type="nucleotide sequence ID" value="NZ_FXWW01000001.1"/>
</dbReference>
<evidence type="ECO:0000313" key="2">
    <source>
        <dbReference type="EMBL" id="TQV68868.1"/>
    </source>
</evidence>
<dbReference type="OrthoDB" id="1442233at2"/>
<dbReference type="AlphaFoldDB" id="A0A545SV86"/>
<keyword evidence="1" id="KW-0812">Transmembrane</keyword>
<sequence length="167" mass="19164">MIKLFELSERVMKMDAATWQRHANPWSVYSRMTILPLLALAVFSRVWLGAWAWLAVALVLLWVWVNPRLFSAPQSLDNWASRGVLGEQILLRRSDELPRHHKRWAMGLGLASVPGLALMVWALWQLDALLIVAAVILAMGPKLWFLDRMNWLYADWCHAHGKDLGDV</sequence>
<keyword evidence="1" id="KW-1133">Transmembrane helix</keyword>
<organism evidence="2 3">
    <name type="scientific">Aliiroseovarius halocynthiae</name>
    <dbReference type="NCBI Taxonomy" id="985055"/>
    <lineage>
        <taxon>Bacteria</taxon>
        <taxon>Pseudomonadati</taxon>
        <taxon>Pseudomonadota</taxon>
        <taxon>Alphaproteobacteria</taxon>
        <taxon>Rhodobacterales</taxon>
        <taxon>Paracoccaceae</taxon>
        <taxon>Aliiroseovarius</taxon>
    </lineage>
</organism>
<protein>
    <submittedName>
        <fullName evidence="2">Uncharacterized protein</fullName>
    </submittedName>
</protein>
<dbReference type="Pfam" id="PF20358">
    <property type="entry name" value="DUF6653"/>
    <property type="match status" value="1"/>
</dbReference>
<evidence type="ECO:0000256" key="1">
    <source>
        <dbReference type="SAM" id="Phobius"/>
    </source>
</evidence>
<feature type="transmembrane region" description="Helical" evidence="1">
    <location>
        <begin position="128"/>
        <end position="146"/>
    </location>
</feature>
<feature type="transmembrane region" description="Helical" evidence="1">
    <location>
        <begin position="34"/>
        <end position="65"/>
    </location>
</feature>
<dbReference type="EMBL" id="VICH01000004">
    <property type="protein sequence ID" value="TQV68868.1"/>
    <property type="molecule type" value="Genomic_DNA"/>
</dbReference>
<proteinExistence type="predicted"/>
<name>A0A545SV86_9RHOB</name>
<feature type="transmembrane region" description="Helical" evidence="1">
    <location>
        <begin position="104"/>
        <end position="122"/>
    </location>
</feature>
<keyword evidence="1" id="KW-0472">Membrane</keyword>
<evidence type="ECO:0000313" key="3">
    <source>
        <dbReference type="Proteomes" id="UP000315816"/>
    </source>
</evidence>
<keyword evidence="3" id="KW-1185">Reference proteome</keyword>
<reference evidence="2 3" key="1">
    <citation type="submission" date="2019-06" db="EMBL/GenBank/DDBJ databases">
        <title>A novel species of marine bacteria.</title>
        <authorList>
            <person name="Wang Y."/>
        </authorList>
    </citation>
    <scope>NUCLEOTIDE SEQUENCE [LARGE SCALE GENOMIC DNA]</scope>
    <source>
        <strain evidence="2 3">MA1-10</strain>
    </source>
</reference>
<dbReference type="InterPro" id="IPR046595">
    <property type="entry name" value="DUF6653"/>
</dbReference>